<comment type="caution">
    <text evidence="1">The sequence shown here is derived from an EMBL/GenBank/DDBJ whole genome shotgun (WGS) entry which is preliminary data.</text>
</comment>
<keyword evidence="2" id="KW-1185">Reference proteome</keyword>
<evidence type="ECO:0008006" key="3">
    <source>
        <dbReference type="Google" id="ProtNLM"/>
    </source>
</evidence>
<accession>A0A0P8X248</accession>
<proteinExistence type="predicted"/>
<dbReference type="RefSeq" id="WP_054874442.1">
    <property type="nucleotide sequence ID" value="NZ_LKET01000028.1"/>
</dbReference>
<evidence type="ECO:0000313" key="1">
    <source>
        <dbReference type="EMBL" id="KPU44886.1"/>
    </source>
</evidence>
<reference evidence="1 2" key="1">
    <citation type="submission" date="2015-09" db="EMBL/GenBank/DDBJ databases">
        <title>Genome sequence of Oxobacter pfennigii DSM 3222.</title>
        <authorList>
            <person name="Poehlein A."/>
            <person name="Bengelsdorf F.R."/>
            <person name="Schiel-Bengelsdorf B."/>
            <person name="Duerre P."/>
            <person name="Daniel R."/>
        </authorList>
    </citation>
    <scope>NUCLEOTIDE SEQUENCE [LARGE SCALE GENOMIC DNA]</scope>
    <source>
        <strain evidence="1 2">DSM 3222</strain>
    </source>
</reference>
<evidence type="ECO:0000313" key="2">
    <source>
        <dbReference type="Proteomes" id="UP000050326"/>
    </source>
</evidence>
<dbReference type="OrthoDB" id="89070at31979"/>
<organism evidence="1 2">
    <name type="scientific">Oxobacter pfennigii</name>
    <dbReference type="NCBI Taxonomy" id="36849"/>
    <lineage>
        <taxon>Bacteria</taxon>
        <taxon>Bacillati</taxon>
        <taxon>Bacillota</taxon>
        <taxon>Clostridia</taxon>
        <taxon>Eubacteriales</taxon>
        <taxon>Clostridiaceae</taxon>
        <taxon>Oxobacter</taxon>
    </lineage>
</organism>
<name>A0A0P8X248_9CLOT</name>
<sequence>MPTLDIRTYPLTKEERHRVSTSLYEVMKEVVGDRVIDIYISAYESFYRKAVDIEEPSALISVLGAITINRHDFEILTKKVYQEFIKAVNKPDMNVTFSYSLTDQDHLAGNGVLLSDFPINRLVK</sequence>
<dbReference type="Proteomes" id="UP000050326">
    <property type="component" value="Unassembled WGS sequence"/>
</dbReference>
<dbReference type="EMBL" id="LKET01000028">
    <property type="protein sequence ID" value="KPU44886.1"/>
    <property type="molecule type" value="Genomic_DNA"/>
</dbReference>
<gene>
    <name evidence="1" type="ORF">OXPF_13640</name>
</gene>
<dbReference type="AlphaFoldDB" id="A0A0P8X248"/>
<protein>
    <recommendedName>
        <fullName evidence="3">Tautomerase enzyme</fullName>
    </recommendedName>
</protein>